<protein>
    <submittedName>
        <fullName evidence="1">Uncharacterized protein</fullName>
    </submittedName>
</protein>
<proteinExistence type="predicted"/>
<reference evidence="1" key="1">
    <citation type="journal article" date="2023" name="G3 (Bethesda)">
        <title>A reference genome for the long-term kleptoplast-retaining sea slug Elysia crispata morphotype clarki.</title>
        <authorList>
            <person name="Eastman K.E."/>
            <person name="Pendleton A.L."/>
            <person name="Shaikh M.A."/>
            <person name="Suttiyut T."/>
            <person name="Ogas R."/>
            <person name="Tomko P."/>
            <person name="Gavelis G."/>
            <person name="Widhalm J.R."/>
            <person name="Wisecaver J.H."/>
        </authorList>
    </citation>
    <scope>NUCLEOTIDE SEQUENCE</scope>
    <source>
        <strain evidence="1">ECLA1</strain>
    </source>
</reference>
<keyword evidence="2" id="KW-1185">Reference proteome</keyword>
<gene>
    <name evidence="1" type="ORF">RRG08_057466</name>
</gene>
<comment type="caution">
    <text evidence="1">The sequence shown here is derived from an EMBL/GenBank/DDBJ whole genome shotgun (WGS) entry which is preliminary data.</text>
</comment>
<dbReference type="EMBL" id="JAWDGP010006400">
    <property type="protein sequence ID" value="KAK3741705.1"/>
    <property type="molecule type" value="Genomic_DNA"/>
</dbReference>
<evidence type="ECO:0000313" key="2">
    <source>
        <dbReference type="Proteomes" id="UP001283361"/>
    </source>
</evidence>
<name>A0AAE0YDK5_9GAST</name>
<organism evidence="1 2">
    <name type="scientific">Elysia crispata</name>
    <name type="common">lettuce slug</name>
    <dbReference type="NCBI Taxonomy" id="231223"/>
    <lineage>
        <taxon>Eukaryota</taxon>
        <taxon>Metazoa</taxon>
        <taxon>Spiralia</taxon>
        <taxon>Lophotrochozoa</taxon>
        <taxon>Mollusca</taxon>
        <taxon>Gastropoda</taxon>
        <taxon>Heterobranchia</taxon>
        <taxon>Euthyneura</taxon>
        <taxon>Panpulmonata</taxon>
        <taxon>Sacoglossa</taxon>
        <taxon>Placobranchoidea</taxon>
        <taxon>Plakobranchidae</taxon>
        <taxon>Elysia</taxon>
    </lineage>
</organism>
<evidence type="ECO:0000313" key="1">
    <source>
        <dbReference type="EMBL" id="KAK3741705.1"/>
    </source>
</evidence>
<accession>A0AAE0YDK5</accession>
<dbReference type="AlphaFoldDB" id="A0AAE0YDK5"/>
<dbReference type="Proteomes" id="UP001283361">
    <property type="component" value="Unassembled WGS sequence"/>
</dbReference>
<sequence>MLRVSGACSDLFLRLFRGDRTVLRQKMEVFTVMAQSPSRDQGRLPELSLIITHQPLEGQTKMNTYFISRVGGLWAS</sequence>